<dbReference type="InterPro" id="IPR050939">
    <property type="entry name" value="Olfactory_GPCR1"/>
</dbReference>
<keyword evidence="9" id="KW-1015">Disulfide bond</keyword>
<evidence type="ECO:0000256" key="8">
    <source>
        <dbReference type="ARBA" id="ARBA00023136"/>
    </source>
</evidence>
<dbReference type="Gene3D" id="1.20.1070.10">
    <property type="entry name" value="Rhodopsin 7-helix transmembrane proteins"/>
    <property type="match status" value="1"/>
</dbReference>
<feature type="transmembrane region" description="Helical" evidence="13">
    <location>
        <begin position="238"/>
        <end position="261"/>
    </location>
</feature>
<protein>
    <recommendedName>
        <fullName evidence="14">G-protein coupled receptors family 1 profile domain-containing protein</fullName>
    </recommendedName>
</protein>
<dbReference type="InterPro" id="IPR017452">
    <property type="entry name" value="GPCR_Rhodpsn_7TM"/>
</dbReference>
<reference evidence="15" key="1">
    <citation type="submission" date="2023-05" db="EMBL/GenBank/DDBJ databases">
        <authorList>
            <person name="Stuckert A."/>
        </authorList>
    </citation>
    <scope>NUCLEOTIDE SEQUENCE</scope>
</reference>
<keyword evidence="16" id="KW-1185">Reference proteome</keyword>
<keyword evidence="11" id="KW-0325">Glycoprotein</keyword>
<sequence length="311" mass="35588">MCQNNQTKVSEFVLLGISSFHDFKILMFAFFLILYTAILSENFFIVLLVSISHHLKRPMYFFLKNLAIADVLATSNAVAPLLFGIIRERGIISVSYCIFQYYLLCFSGFAQSFLLTIMSIDRYLAICNPLRYVTIMNMKNCLYLVCLSWLVAFTLITSEIIMMYHLQFCDSNIIDHFFCDIGPVTKISSSDTFVLLSYDFVLSMFFIFAPFILVIISYAGIIITIIKMSSVIGRKKAFSTCSSHLVVVCTYYGTLIAIYLVPSSGNLSEENKFRTLLYTVLTPLVNPIIYCLRNKDIRSAMNRLFHIQKKT</sequence>
<dbReference type="PANTHER" id="PTHR24242">
    <property type="entry name" value="G-PROTEIN COUPLED RECEPTOR"/>
    <property type="match status" value="1"/>
</dbReference>
<keyword evidence="8 13" id="KW-0472">Membrane</keyword>
<evidence type="ECO:0000256" key="10">
    <source>
        <dbReference type="ARBA" id="ARBA00023170"/>
    </source>
</evidence>
<evidence type="ECO:0000313" key="16">
    <source>
        <dbReference type="Proteomes" id="UP001162483"/>
    </source>
</evidence>
<dbReference type="PRINTS" id="PR00245">
    <property type="entry name" value="OLFACTORYR"/>
</dbReference>
<feature type="transmembrane region" description="Helical" evidence="13">
    <location>
        <begin position="273"/>
        <end position="292"/>
    </location>
</feature>
<dbReference type="PRINTS" id="PR00237">
    <property type="entry name" value="GPCRRHODOPSN"/>
</dbReference>
<keyword evidence="5" id="KW-0552">Olfaction</keyword>
<keyword evidence="2" id="KW-1003">Cell membrane</keyword>
<evidence type="ECO:0000256" key="1">
    <source>
        <dbReference type="ARBA" id="ARBA00004651"/>
    </source>
</evidence>
<evidence type="ECO:0000313" key="15">
    <source>
        <dbReference type="EMBL" id="CAI9618131.1"/>
    </source>
</evidence>
<keyword evidence="4 13" id="KW-0812">Transmembrane</keyword>
<evidence type="ECO:0000256" key="3">
    <source>
        <dbReference type="ARBA" id="ARBA00022606"/>
    </source>
</evidence>
<keyword evidence="6 13" id="KW-1133">Transmembrane helix</keyword>
<evidence type="ECO:0000256" key="2">
    <source>
        <dbReference type="ARBA" id="ARBA00022475"/>
    </source>
</evidence>
<dbReference type="InterPro" id="IPR000276">
    <property type="entry name" value="GPCR_Rhodpsn"/>
</dbReference>
<evidence type="ECO:0000256" key="12">
    <source>
        <dbReference type="ARBA" id="ARBA00023224"/>
    </source>
</evidence>
<feature type="transmembrane region" description="Helical" evidence="13">
    <location>
        <begin position="25"/>
        <end position="49"/>
    </location>
</feature>
<keyword evidence="12" id="KW-0807">Transducer</keyword>
<dbReference type="SUPFAM" id="SSF81321">
    <property type="entry name" value="Family A G protein-coupled receptor-like"/>
    <property type="match status" value="1"/>
</dbReference>
<dbReference type="PROSITE" id="PS50262">
    <property type="entry name" value="G_PROTEIN_RECEP_F1_2"/>
    <property type="match status" value="1"/>
</dbReference>
<keyword evidence="3" id="KW-0716">Sensory transduction</keyword>
<evidence type="ECO:0000256" key="11">
    <source>
        <dbReference type="ARBA" id="ARBA00023180"/>
    </source>
</evidence>
<evidence type="ECO:0000259" key="14">
    <source>
        <dbReference type="PROSITE" id="PS50262"/>
    </source>
</evidence>
<keyword evidence="10" id="KW-0675">Receptor</keyword>
<evidence type="ECO:0000256" key="4">
    <source>
        <dbReference type="ARBA" id="ARBA00022692"/>
    </source>
</evidence>
<evidence type="ECO:0000256" key="7">
    <source>
        <dbReference type="ARBA" id="ARBA00023040"/>
    </source>
</evidence>
<evidence type="ECO:0000256" key="13">
    <source>
        <dbReference type="SAM" id="Phobius"/>
    </source>
</evidence>
<evidence type="ECO:0000256" key="5">
    <source>
        <dbReference type="ARBA" id="ARBA00022725"/>
    </source>
</evidence>
<accession>A0ABN9H8N3</accession>
<organism evidence="15 16">
    <name type="scientific">Staurois parvus</name>
    <dbReference type="NCBI Taxonomy" id="386267"/>
    <lineage>
        <taxon>Eukaryota</taxon>
        <taxon>Metazoa</taxon>
        <taxon>Chordata</taxon>
        <taxon>Craniata</taxon>
        <taxon>Vertebrata</taxon>
        <taxon>Euteleostomi</taxon>
        <taxon>Amphibia</taxon>
        <taxon>Batrachia</taxon>
        <taxon>Anura</taxon>
        <taxon>Neobatrachia</taxon>
        <taxon>Ranoidea</taxon>
        <taxon>Ranidae</taxon>
        <taxon>Staurois</taxon>
    </lineage>
</organism>
<feature type="transmembrane region" description="Helical" evidence="13">
    <location>
        <begin position="61"/>
        <end position="86"/>
    </location>
</feature>
<keyword evidence="7" id="KW-0297">G-protein coupled receptor</keyword>
<comment type="subcellular location">
    <subcellularLocation>
        <location evidence="1">Cell membrane</location>
        <topology evidence="1">Multi-pass membrane protein</topology>
    </subcellularLocation>
</comment>
<dbReference type="Pfam" id="PF13853">
    <property type="entry name" value="7tm_4"/>
    <property type="match status" value="1"/>
</dbReference>
<dbReference type="EMBL" id="CATNWA010020390">
    <property type="protein sequence ID" value="CAI9618131.1"/>
    <property type="molecule type" value="Genomic_DNA"/>
</dbReference>
<feature type="transmembrane region" description="Helical" evidence="13">
    <location>
        <begin position="98"/>
        <end position="120"/>
    </location>
</feature>
<feature type="domain" description="G-protein coupled receptors family 1 profile" evidence="14">
    <location>
        <begin position="41"/>
        <end position="290"/>
    </location>
</feature>
<proteinExistence type="predicted"/>
<name>A0ABN9H8N3_9NEOB</name>
<comment type="caution">
    <text evidence="15">The sequence shown here is derived from an EMBL/GenBank/DDBJ whole genome shotgun (WGS) entry which is preliminary data.</text>
</comment>
<evidence type="ECO:0000256" key="9">
    <source>
        <dbReference type="ARBA" id="ARBA00023157"/>
    </source>
</evidence>
<gene>
    <name evidence="15" type="ORF">SPARVUS_LOCUS15641349</name>
</gene>
<dbReference type="InterPro" id="IPR000725">
    <property type="entry name" value="Olfact_rcpt"/>
</dbReference>
<dbReference type="PANTHER" id="PTHR24242:SF253">
    <property type="entry name" value="OLFACTORY RECEPTOR-RELATED"/>
    <property type="match status" value="1"/>
</dbReference>
<dbReference type="Proteomes" id="UP001162483">
    <property type="component" value="Unassembled WGS sequence"/>
</dbReference>
<evidence type="ECO:0000256" key="6">
    <source>
        <dbReference type="ARBA" id="ARBA00022989"/>
    </source>
</evidence>
<feature type="transmembrane region" description="Helical" evidence="13">
    <location>
        <begin position="200"/>
        <end position="226"/>
    </location>
</feature>
<feature type="transmembrane region" description="Helical" evidence="13">
    <location>
        <begin position="141"/>
        <end position="164"/>
    </location>
</feature>